<dbReference type="Proteomes" id="UP000189796">
    <property type="component" value="Chromosome I"/>
</dbReference>
<keyword evidence="1" id="KW-0472">Membrane</keyword>
<sequence>MTGGTPRWRATHATHEVFFRDEEVSGGSNRSFGVVMASALAAVSLLNVWHSGRLWPWTGGLAALLLAVAWLRPSILGPLNSIWLRLGLLLHRVVNPIVMALLFYGTVLPTGLVMRLKGRDLLRLKREPDAVSYWIVRDPPGPSPETMKDQF</sequence>
<protein>
    <recommendedName>
        <fullName evidence="4">SxtJ</fullName>
    </recommendedName>
</protein>
<feature type="transmembrane region" description="Helical" evidence="1">
    <location>
        <begin position="31"/>
        <end position="49"/>
    </location>
</feature>
<evidence type="ECO:0000313" key="3">
    <source>
        <dbReference type="Proteomes" id="UP000189796"/>
    </source>
</evidence>
<dbReference type="RefSeq" id="WP_079601733.1">
    <property type="nucleotide sequence ID" value="NZ_LT670817.1"/>
</dbReference>
<reference evidence="2 3" key="1">
    <citation type="submission" date="2016-11" db="EMBL/GenBank/DDBJ databases">
        <authorList>
            <person name="Jaros S."/>
            <person name="Januszkiewicz K."/>
            <person name="Wedrychowicz H."/>
        </authorList>
    </citation>
    <scope>NUCLEOTIDE SEQUENCE [LARGE SCALE GENOMIC DNA]</scope>
    <source>
        <strain evidence="2 3">GAS138</strain>
    </source>
</reference>
<gene>
    <name evidence="2" type="ORF">SAMN05443248_2805</name>
</gene>
<dbReference type="OrthoDB" id="7375605at2"/>
<dbReference type="EMBL" id="LT670817">
    <property type="protein sequence ID" value="SHG83473.1"/>
    <property type="molecule type" value="Genomic_DNA"/>
</dbReference>
<keyword evidence="1" id="KW-1133">Transmembrane helix</keyword>
<evidence type="ECO:0008006" key="4">
    <source>
        <dbReference type="Google" id="ProtNLM"/>
    </source>
</evidence>
<feature type="transmembrane region" description="Helical" evidence="1">
    <location>
        <begin position="54"/>
        <end position="73"/>
    </location>
</feature>
<proteinExistence type="predicted"/>
<evidence type="ECO:0000313" key="2">
    <source>
        <dbReference type="EMBL" id="SHG83473.1"/>
    </source>
</evidence>
<feature type="transmembrane region" description="Helical" evidence="1">
    <location>
        <begin position="93"/>
        <end position="116"/>
    </location>
</feature>
<evidence type="ECO:0000256" key="1">
    <source>
        <dbReference type="SAM" id="Phobius"/>
    </source>
</evidence>
<keyword evidence="1" id="KW-0812">Transmembrane</keyword>
<organism evidence="2 3">
    <name type="scientific">Bradyrhizobium erythrophlei</name>
    <dbReference type="NCBI Taxonomy" id="1437360"/>
    <lineage>
        <taxon>Bacteria</taxon>
        <taxon>Pseudomonadati</taxon>
        <taxon>Pseudomonadota</taxon>
        <taxon>Alphaproteobacteria</taxon>
        <taxon>Hyphomicrobiales</taxon>
        <taxon>Nitrobacteraceae</taxon>
        <taxon>Bradyrhizobium</taxon>
    </lineage>
</organism>
<accession>A0A1M5N3A1</accession>
<dbReference type="AlphaFoldDB" id="A0A1M5N3A1"/>
<name>A0A1M5N3A1_9BRAD</name>